<dbReference type="EMBL" id="MU267734">
    <property type="protein sequence ID" value="KAH7909948.1"/>
    <property type="molecule type" value="Genomic_DNA"/>
</dbReference>
<evidence type="ECO:0000313" key="1">
    <source>
        <dbReference type="EMBL" id="KAH7909948.1"/>
    </source>
</evidence>
<protein>
    <submittedName>
        <fullName evidence="1">Uncharacterized protein</fullName>
    </submittedName>
</protein>
<accession>A0ACB8AA26</accession>
<comment type="caution">
    <text evidence="1">The sequence shown here is derived from an EMBL/GenBank/DDBJ whole genome shotgun (WGS) entry which is preliminary data.</text>
</comment>
<reference evidence="1" key="1">
    <citation type="journal article" date="2021" name="New Phytol.">
        <title>Evolutionary innovations through gain and loss of genes in the ectomycorrhizal Boletales.</title>
        <authorList>
            <person name="Wu G."/>
            <person name="Miyauchi S."/>
            <person name="Morin E."/>
            <person name="Kuo A."/>
            <person name="Drula E."/>
            <person name="Varga T."/>
            <person name="Kohler A."/>
            <person name="Feng B."/>
            <person name="Cao Y."/>
            <person name="Lipzen A."/>
            <person name="Daum C."/>
            <person name="Hundley H."/>
            <person name="Pangilinan J."/>
            <person name="Johnson J."/>
            <person name="Barry K."/>
            <person name="LaButti K."/>
            <person name="Ng V."/>
            <person name="Ahrendt S."/>
            <person name="Min B."/>
            <person name="Choi I.G."/>
            <person name="Park H."/>
            <person name="Plett J.M."/>
            <person name="Magnuson J."/>
            <person name="Spatafora J.W."/>
            <person name="Nagy L.G."/>
            <person name="Henrissat B."/>
            <person name="Grigoriev I.V."/>
            <person name="Yang Z.L."/>
            <person name="Xu J."/>
            <person name="Martin F.M."/>
        </authorList>
    </citation>
    <scope>NUCLEOTIDE SEQUENCE</scope>
    <source>
        <strain evidence="1">ATCC 28755</strain>
    </source>
</reference>
<name>A0ACB8AA26_9AGAM</name>
<gene>
    <name evidence="1" type="ORF">BJ138DRAFT_1154092</name>
</gene>
<keyword evidence="2" id="KW-1185">Reference proteome</keyword>
<sequence>MATYSAFFSSGLLAPYDRNGSITPTPTPSTSTSFPTIASSSSMHLSPPMSTTTSSITPRVRRRRSSFNIGASPMALIKSPARNAGSALLRTGVASPTRNVNNIMTGANANRNRAGSVNEAMEDNSLFGRLGMGSAGTQLQFGTRPRRTLRKAHGRARNPTAPPPTAPLPALPPPSPSPKCSQGSFAHGAKYTGHGLAPPPTIIVPAPRRPLGQRALDNVDMGSVTDSMLLSPVYVGNPTTPTKRGSGYEQSQGYSPLGRALASSPAIPEHIEGMGMDED</sequence>
<organism evidence="1 2">
    <name type="scientific">Hygrophoropsis aurantiaca</name>
    <dbReference type="NCBI Taxonomy" id="72124"/>
    <lineage>
        <taxon>Eukaryota</taxon>
        <taxon>Fungi</taxon>
        <taxon>Dikarya</taxon>
        <taxon>Basidiomycota</taxon>
        <taxon>Agaricomycotina</taxon>
        <taxon>Agaricomycetes</taxon>
        <taxon>Agaricomycetidae</taxon>
        <taxon>Boletales</taxon>
        <taxon>Coniophorineae</taxon>
        <taxon>Hygrophoropsidaceae</taxon>
        <taxon>Hygrophoropsis</taxon>
    </lineage>
</organism>
<dbReference type="Proteomes" id="UP000790377">
    <property type="component" value="Unassembled WGS sequence"/>
</dbReference>
<proteinExistence type="predicted"/>
<evidence type="ECO:0000313" key="2">
    <source>
        <dbReference type="Proteomes" id="UP000790377"/>
    </source>
</evidence>